<feature type="domain" description="HTH cro/C1-type" evidence="1">
    <location>
        <begin position="63"/>
        <end position="117"/>
    </location>
</feature>
<gene>
    <name evidence="2" type="ORF">IPP15_06505</name>
</gene>
<dbReference type="GO" id="GO:0003677">
    <property type="term" value="F:DNA binding"/>
    <property type="evidence" value="ECO:0007669"/>
    <property type="project" value="InterPro"/>
</dbReference>
<evidence type="ECO:0000313" key="2">
    <source>
        <dbReference type="EMBL" id="MBK9982068.1"/>
    </source>
</evidence>
<proteinExistence type="predicted"/>
<name>A0A9D7SS30_9BACT</name>
<dbReference type="SUPFAM" id="SSF47413">
    <property type="entry name" value="lambda repressor-like DNA-binding domains"/>
    <property type="match status" value="1"/>
</dbReference>
<sequence>MNNLKVIKSAEQYHKYCDELERLISLQQLSAEEEDKIDLLTVLIEKWDEDHSHSEDIHPVEMLKQLMEMHDINAIALSKSTGIDKTVLSKILNQKKGFSKEVIREIAAYFKVNQASFNKPYTLPGPDEKVVKKFKSTLSLIREADDKYSKKKA</sequence>
<comment type="caution">
    <text evidence="2">The sequence shown here is derived from an EMBL/GenBank/DDBJ whole genome shotgun (WGS) entry which is preliminary data.</text>
</comment>
<dbReference type="AlphaFoldDB" id="A0A9D7SS30"/>
<dbReference type="InterPro" id="IPR010982">
    <property type="entry name" value="Lambda_DNA-bd_dom_sf"/>
</dbReference>
<dbReference type="PROSITE" id="PS50943">
    <property type="entry name" value="HTH_CROC1"/>
    <property type="match status" value="1"/>
</dbReference>
<dbReference type="Gene3D" id="1.10.260.40">
    <property type="entry name" value="lambda repressor-like DNA-binding domains"/>
    <property type="match status" value="1"/>
</dbReference>
<organism evidence="2 3">
    <name type="scientific">Candidatus Opimibacter skivensis</name>
    <dbReference type="NCBI Taxonomy" id="2982028"/>
    <lineage>
        <taxon>Bacteria</taxon>
        <taxon>Pseudomonadati</taxon>
        <taxon>Bacteroidota</taxon>
        <taxon>Saprospiria</taxon>
        <taxon>Saprospirales</taxon>
        <taxon>Saprospiraceae</taxon>
        <taxon>Candidatus Opimibacter</taxon>
    </lineage>
</organism>
<evidence type="ECO:0000259" key="1">
    <source>
        <dbReference type="PROSITE" id="PS50943"/>
    </source>
</evidence>
<dbReference type="CDD" id="cd00093">
    <property type="entry name" value="HTH_XRE"/>
    <property type="match status" value="1"/>
</dbReference>
<dbReference type="SMART" id="SM00530">
    <property type="entry name" value="HTH_XRE"/>
    <property type="match status" value="1"/>
</dbReference>
<reference evidence="2 3" key="1">
    <citation type="submission" date="2020-10" db="EMBL/GenBank/DDBJ databases">
        <title>Connecting structure to function with the recovery of over 1000 high-quality activated sludge metagenome-assembled genomes encoding full-length rRNA genes using long-read sequencing.</title>
        <authorList>
            <person name="Singleton C.M."/>
            <person name="Petriglieri F."/>
            <person name="Kristensen J.M."/>
            <person name="Kirkegaard R.H."/>
            <person name="Michaelsen T.Y."/>
            <person name="Andersen M.H."/>
            <person name="Karst S.M."/>
            <person name="Dueholm M.S."/>
            <person name="Nielsen P.H."/>
            <person name="Albertsen M."/>
        </authorList>
    </citation>
    <scope>NUCLEOTIDE SEQUENCE [LARGE SCALE GENOMIC DNA]</scope>
    <source>
        <strain evidence="2">Ribe_18-Q3-R11-54_MAXAC.273</strain>
    </source>
</reference>
<dbReference type="Pfam" id="PF13443">
    <property type="entry name" value="HTH_26"/>
    <property type="match status" value="1"/>
</dbReference>
<accession>A0A9D7SS30</accession>
<protein>
    <submittedName>
        <fullName evidence="2">Helix-turn-helix domain-containing protein</fullName>
    </submittedName>
</protein>
<evidence type="ECO:0000313" key="3">
    <source>
        <dbReference type="Proteomes" id="UP000808337"/>
    </source>
</evidence>
<dbReference type="InterPro" id="IPR001387">
    <property type="entry name" value="Cro/C1-type_HTH"/>
</dbReference>
<dbReference type="EMBL" id="JADKGY010000001">
    <property type="protein sequence ID" value="MBK9982068.1"/>
    <property type="molecule type" value="Genomic_DNA"/>
</dbReference>
<dbReference type="Proteomes" id="UP000808337">
    <property type="component" value="Unassembled WGS sequence"/>
</dbReference>